<feature type="compositionally biased region" description="Polar residues" evidence="1">
    <location>
        <begin position="144"/>
        <end position="162"/>
    </location>
</feature>
<dbReference type="Proteomes" id="UP000716291">
    <property type="component" value="Unassembled WGS sequence"/>
</dbReference>
<sequence>MQKQLECKQGQALSYTASYNTLMIKTVLLSTPQKIEASSSAPPCKPKDLQSLGLDHYKSQTLARFEKRLTKTQVEKTIEEDSALDSVRNLSITQDEVGAGHQEDTSLSMEEEKEEVSLSPNKEASRLQHQPQTTTSKTTIVQTNIDNSTTTNGESAASTPPTLQYPERRNTTTRRSLTQFHNNWIL</sequence>
<name>A0A9P7BR48_RHIOR</name>
<dbReference type="EMBL" id="JAANQT010001050">
    <property type="protein sequence ID" value="KAG1306866.1"/>
    <property type="molecule type" value="Genomic_DNA"/>
</dbReference>
<evidence type="ECO:0000256" key="1">
    <source>
        <dbReference type="SAM" id="MobiDB-lite"/>
    </source>
</evidence>
<protein>
    <submittedName>
        <fullName evidence="2">Uncharacterized protein</fullName>
    </submittedName>
</protein>
<evidence type="ECO:0000313" key="2">
    <source>
        <dbReference type="EMBL" id="KAG1306866.1"/>
    </source>
</evidence>
<organism evidence="2 3">
    <name type="scientific">Rhizopus oryzae</name>
    <name type="common">Mucormycosis agent</name>
    <name type="synonym">Rhizopus arrhizus var. delemar</name>
    <dbReference type="NCBI Taxonomy" id="64495"/>
    <lineage>
        <taxon>Eukaryota</taxon>
        <taxon>Fungi</taxon>
        <taxon>Fungi incertae sedis</taxon>
        <taxon>Mucoromycota</taxon>
        <taxon>Mucoromycotina</taxon>
        <taxon>Mucoromycetes</taxon>
        <taxon>Mucorales</taxon>
        <taxon>Mucorineae</taxon>
        <taxon>Rhizopodaceae</taxon>
        <taxon>Rhizopus</taxon>
    </lineage>
</organism>
<feature type="compositionally biased region" description="Low complexity" evidence="1">
    <location>
        <begin position="128"/>
        <end position="143"/>
    </location>
</feature>
<comment type="caution">
    <text evidence="2">The sequence shown here is derived from an EMBL/GenBank/DDBJ whole genome shotgun (WGS) entry which is preliminary data.</text>
</comment>
<proteinExistence type="predicted"/>
<dbReference type="AlphaFoldDB" id="A0A9P7BR48"/>
<feature type="region of interest" description="Disordered" evidence="1">
    <location>
        <begin position="87"/>
        <end position="173"/>
    </location>
</feature>
<gene>
    <name evidence="2" type="ORF">G6F64_007261</name>
</gene>
<keyword evidence="3" id="KW-1185">Reference proteome</keyword>
<accession>A0A9P7BR48</accession>
<dbReference type="OrthoDB" id="10289975at2759"/>
<reference evidence="2" key="1">
    <citation type="journal article" date="2020" name="Microb. Genom.">
        <title>Genetic diversity of clinical and environmental Mucorales isolates obtained from an investigation of mucormycosis cases among solid organ transplant recipients.</title>
        <authorList>
            <person name="Nguyen M.H."/>
            <person name="Kaul D."/>
            <person name="Muto C."/>
            <person name="Cheng S.J."/>
            <person name="Richter R.A."/>
            <person name="Bruno V.M."/>
            <person name="Liu G."/>
            <person name="Beyhan S."/>
            <person name="Sundermann A.J."/>
            <person name="Mounaud S."/>
            <person name="Pasculle A.W."/>
            <person name="Nierman W.C."/>
            <person name="Driscoll E."/>
            <person name="Cumbie R."/>
            <person name="Clancy C.J."/>
            <person name="Dupont C.L."/>
        </authorList>
    </citation>
    <scope>NUCLEOTIDE SEQUENCE</scope>
    <source>
        <strain evidence="2">GL11</strain>
    </source>
</reference>
<evidence type="ECO:0000313" key="3">
    <source>
        <dbReference type="Proteomes" id="UP000716291"/>
    </source>
</evidence>